<evidence type="ECO:0000313" key="4">
    <source>
        <dbReference type="Proteomes" id="UP000570016"/>
    </source>
</evidence>
<gene>
    <name evidence="3" type="primary">Nkl</name>
    <name evidence="3" type="ORF">RHYJUB_R05216</name>
</gene>
<dbReference type="Gene3D" id="1.10.225.10">
    <property type="entry name" value="Saposin-like"/>
    <property type="match status" value="1"/>
</dbReference>
<dbReference type="PROSITE" id="PS50015">
    <property type="entry name" value="SAP_B"/>
    <property type="match status" value="1"/>
</dbReference>
<proteinExistence type="predicted"/>
<dbReference type="GO" id="GO:0044194">
    <property type="term" value="C:cytolytic granule"/>
    <property type="evidence" value="ECO:0007669"/>
    <property type="project" value="TreeGrafter"/>
</dbReference>
<reference evidence="3 4" key="1">
    <citation type="submission" date="2019-09" db="EMBL/GenBank/DDBJ databases">
        <title>Bird 10,000 Genomes (B10K) Project - Family phase.</title>
        <authorList>
            <person name="Zhang G."/>
        </authorList>
    </citation>
    <scope>NUCLEOTIDE SEQUENCE [LARGE SCALE GENOMIC DNA]</scope>
    <source>
        <strain evidence="3">B10K-DU-029-58</strain>
        <tissue evidence="3">Muscle</tissue>
    </source>
</reference>
<comment type="caution">
    <text evidence="3">The sequence shown here is derived from an EMBL/GenBank/DDBJ whole genome shotgun (WGS) entry which is preliminary data.</text>
</comment>
<keyword evidence="4" id="KW-1185">Reference proteome</keyword>
<keyword evidence="1" id="KW-1015">Disulfide bond</keyword>
<dbReference type="AlphaFoldDB" id="A0A7K6SFG2"/>
<dbReference type="GO" id="GO:0061844">
    <property type="term" value="P:antimicrobial humoral immune response mediated by antimicrobial peptide"/>
    <property type="evidence" value="ECO:0007669"/>
    <property type="project" value="TreeGrafter"/>
</dbReference>
<dbReference type="GO" id="GO:0031640">
    <property type="term" value="P:killing of cells of another organism"/>
    <property type="evidence" value="ECO:0007669"/>
    <property type="project" value="TreeGrafter"/>
</dbReference>
<dbReference type="InterPro" id="IPR011001">
    <property type="entry name" value="Saposin-like"/>
</dbReference>
<dbReference type="InterPro" id="IPR008139">
    <property type="entry name" value="SaposinB_dom"/>
</dbReference>
<dbReference type="SMART" id="SM00741">
    <property type="entry name" value="SapB"/>
    <property type="match status" value="1"/>
</dbReference>
<feature type="non-terminal residue" evidence="3">
    <location>
        <position position="85"/>
    </location>
</feature>
<dbReference type="InterPro" id="IPR038847">
    <property type="entry name" value="Granulysin-like"/>
</dbReference>
<evidence type="ECO:0000256" key="1">
    <source>
        <dbReference type="ARBA" id="ARBA00023157"/>
    </source>
</evidence>
<feature type="domain" description="Saposin B-type" evidence="2">
    <location>
        <begin position="6"/>
        <end position="85"/>
    </location>
</feature>
<dbReference type="Pfam" id="PF03489">
    <property type="entry name" value="SapB_2"/>
    <property type="match status" value="1"/>
</dbReference>
<dbReference type="SUPFAM" id="SSF47862">
    <property type="entry name" value="Saposin"/>
    <property type="match status" value="1"/>
</dbReference>
<accession>A0A7K6SFG2</accession>
<dbReference type="OrthoDB" id="69496at2759"/>
<evidence type="ECO:0000259" key="2">
    <source>
        <dbReference type="PROSITE" id="PS50015"/>
    </source>
</evidence>
<protein>
    <submittedName>
        <fullName evidence="3">NKL protein</fullName>
    </submittedName>
</protein>
<dbReference type="PANTHER" id="PTHR15541">
    <property type="entry name" value="GRANULYSIN RELATED"/>
    <property type="match status" value="1"/>
</dbReference>
<dbReference type="PANTHER" id="PTHR15541:SF2">
    <property type="entry name" value="GRANULYSIN"/>
    <property type="match status" value="1"/>
</dbReference>
<feature type="non-terminal residue" evidence="3">
    <location>
        <position position="1"/>
    </location>
</feature>
<dbReference type="InterPro" id="IPR008138">
    <property type="entry name" value="SapB_2"/>
</dbReference>
<dbReference type="GO" id="GO:0042742">
    <property type="term" value="P:defense response to bacterium"/>
    <property type="evidence" value="ECO:0007669"/>
    <property type="project" value="InterPro"/>
</dbReference>
<name>A0A7K6SFG2_9AVES</name>
<evidence type="ECO:0000313" key="3">
    <source>
        <dbReference type="EMBL" id="NWW96657.1"/>
    </source>
</evidence>
<organism evidence="3 4">
    <name type="scientific">Rhynochetos jubatus</name>
    <name type="common">kagu</name>
    <dbReference type="NCBI Taxonomy" id="54386"/>
    <lineage>
        <taxon>Eukaryota</taxon>
        <taxon>Metazoa</taxon>
        <taxon>Chordata</taxon>
        <taxon>Craniata</taxon>
        <taxon>Vertebrata</taxon>
        <taxon>Euteleostomi</taxon>
        <taxon>Archelosauria</taxon>
        <taxon>Archosauria</taxon>
        <taxon>Dinosauria</taxon>
        <taxon>Saurischia</taxon>
        <taxon>Theropoda</taxon>
        <taxon>Coelurosauria</taxon>
        <taxon>Aves</taxon>
        <taxon>Neognathae</taxon>
        <taxon>Neoaves</taxon>
        <taxon>Phaethontimorphae</taxon>
        <taxon>Eurypygiformes</taxon>
        <taxon>Rhynochetidae</taxon>
        <taxon>Rhynochetos</taxon>
    </lineage>
</organism>
<sequence length="85" mass="9093">DVAAPGRVKCSLCTKVLQQIRALAGEDPDEAAVQAALDKACRALGKRLGRKCKGLVKKYQDTITEALQNGDMPRDTCVTIGFCKA</sequence>
<dbReference type="EMBL" id="VZRY01006695">
    <property type="protein sequence ID" value="NWW96657.1"/>
    <property type="molecule type" value="Genomic_DNA"/>
</dbReference>
<dbReference type="Proteomes" id="UP000570016">
    <property type="component" value="Unassembled WGS sequence"/>
</dbReference>